<dbReference type="EMBL" id="JBAWKB010000002">
    <property type="protein sequence ID" value="MFH6771682.1"/>
    <property type="molecule type" value="Genomic_DNA"/>
</dbReference>
<dbReference type="Pfam" id="PF00884">
    <property type="entry name" value="Sulfatase"/>
    <property type="match status" value="1"/>
</dbReference>
<reference evidence="2 3" key="1">
    <citation type="submission" date="2024-02" db="EMBL/GenBank/DDBJ databases">
        <title>A Gaetbulibacter species isolated from tidal flats and genomic insights of their niches.</title>
        <authorList>
            <person name="Ye Y."/>
        </authorList>
    </citation>
    <scope>NUCLEOTIDE SEQUENCE [LARGE SCALE GENOMIC DNA]</scope>
    <source>
        <strain evidence="2 3">KYW382</strain>
    </source>
</reference>
<dbReference type="PANTHER" id="PTHR43751:SF1">
    <property type="entry name" value="SULFATASE ATSG-RELATED"/>
    <property type="match status" value="1"/>
</dbReference>
<dbReference type="InterPro" id="IPR017850">
    <property type="entry name" value="Alkaline_phosphatase_core_sf"/>
</dbReference>
<protein>
    <submittedName>
        <fullName evidence="2">Sulfatase</fullName>
    </submittedName>
</protein>
<dbReference type="InterPro" id="IPR000917">
    <property type="entry name" value="Sulfatase_N"/>
</dbReference>
<feature type="domain" description="Sulfatase N-terminal" evidence="1">
    <location>
        <begin position="34"/>
        <end position="318"/>
    </location>
</feature>
<evidence type="ECO:0000259" key="1">
    <source>
        <dbReference type="Pfam" id="PF00884"/>
    </source>
</evidence>
<name>A0ABW7MXZ9_9FLAO</name>
<dbReference type="Proteomes" id="UP001610100">
    <property type="component" value="Unassembled WGS sequence"/>
</dbReference>
<accession>A0ABW7MXZ9</accession>
<organism evidence="2 3">
    <name type="scientific">Gaetbulibacter aestuarii</name>
    <dbReference type="NCBI Taxonomy" id="1502358"/>
    <lineage>
        <taxon>Bacteria</taxon>
        <taxon>Pseudomonadati</taxon>
        <taxon>Bacteroidota</taxon>
        <taxon>Flavobacteriia</taxon>
        <taxon>Flavobacteriales</taxon>
        <taxon>Flavobacteriaceae</taxon>
        <taxon>Gaetbulibacter</taxon>
    </lineage>
</organism>
<sequence length="476" mass="54559">MIEPFNHCYLALFFMCLFSCNSKTNQKELNISPKNVILIVADDQGMQMGNLCTPGVLTPTMDSLAKNGILFQKAYATFSSCSPSRASFLTSTFPHVNGVTTNVWEYIGANPPKSFFAKGDSLNTTFKVKDNIVSLIESLQSAGYYTGLTGKFHMSPQYKFPFDYWGKEVDAKEFLNKAMASGKPFFLDFNMHTPHRPYAKSPYSQKKMDLNTLDIPRFLPNNKIMQEDWKNYLGAVEATDYTLGKLLRSLREKGLDKNTLIIYISDHGPSTHRGKYSAYPFGSQVPVIFSGPDIVKNMKSNSLVSLIDLMPTILDYLKIKKPKTAQGRSLINIVTGKDFSSVNNYIYTEVSFPRKGETNFQARGMSDGRFWYIRRNKKPRMRGKPEDNYDEKVWRNLSYKATLKGKKNFPLQYDLLETFENNPPLEELFDLYSDPWTLHDISKNPEFTSVILRMRNEMNSWIKKTNDKEMMSTAKY</sequence>
<dbReference type="PANTHER" id="PTHR43751">
    <property type="entry name" value="SULFATASE"/>
    <property type="match status" value="1"/>
</dbReference>
<dbReference type="InterPro" id="IPR052701">
    <property type="entry name" value="GAG_Ulvan_Degrading_Sulfatases"/>
</dbReference>
<keyword evidence="3" id="KW-1185">Reference proteome</keyword>
<proteinExistence type="predicted"/>
<dbReference type="RefSeq" id="WP_344740839.1">
    <property type="nucleotide sequence ID" value="NZ_BAABAY010000002.1"/>
</dbReference>
<dbReference type="Gene3D" id="3.40.720.10">
    <property type="entry name" value="Alkaline Phosphatase, subunit A"/>
    <property type="match status" value="1"/>
</dbReference>
<dbReference type="CDD" id="cd16027">
    <property type="entry name" value="SGSH"/>
    <property type="match status" value="1"/>
</dbReference>
<evidence type="ECO:0000313" key="3">
    <source>
        <dbReference type="Proteomes" id="UP001610100"/>
    </source>
</evidence>
<gene>
    <name evidence="2" type="ORF">V8G58_07015</name>
</gene>
<dbReference type="SUPFAM" id="SSF53649">
    <property type="entry name" value="Alkaline phosphatase-like"/>
    <property type="match status" value="1"/>
</dbReference>
<evidence type="ECO:0000313" key="2">
    <source>
        <dbReference type="EMBL" id="MFH6771682.1"/>
    </source>
</evidence>
<comment type="caution">
    <text evidence="2">The sequence shown here is derived from an EMBL/GenBank/DDBJ whole genome shotgun (WGS) entry which is preliminary data.</text>
</comment>